<protein>
    <recommendedName>
        <fullName evidence="1">NadR/Ttd14 AAA domain-containing protein</fullName>
    </recommendedName>
</protein>
<dbReference type="AlphaFoldDB" id="A0A5C7J2N4"/>
<dbReference type="Proteomes" id="UP000321026">
    <property type="component" value="Unassembled WGS sequence"/>
</dbReference>
<dbReference type="Gene3D" id="3.40.50.300">
    <property type="entry name" value="P-loop containing nucleotide triphosphate hydrolases"/>
    <property type="match status" value="1"/>
</dbReference>
<name>A0A5C7J2N4_9BACT</name>
<evidence type="ECO:0000313" key="3">
    <source>
        <dbReference type="Proteomes" id="UP000321026"/>
    </source>
</evidence>
<dbReference type="SUPFAM" id="SSF52540">
    <property type="entry name" value="P-loop containing nucleoside triphosphate hydrolases"/>
    <property type="match status" value="1"/>
</dbReference>
<feature type="domain" description="NadR/Ttd14 AAA" evidence="1">
    <location>
        <begin position="9"/>
        <end position="161"/>
    </location>
</feature>
<accession>A0A5C7J2N4</accession>
<dbReference type="InterPro" id="IPR027417">
    <property type="entry name" value="P-loop_NTPase"/>
</dbReference>
<evidence type="ECO:0000259" key="1">
    <source>
        <dbReference type="Pfam" id="PF13521"/>
    </source>
</evidence>
<evidence type="ECO:0000313" key="2">
    <source>
        <dbReference type="EMBL" id="TXG75743.1"/>
    </source>
</evidence>
<comment type="caution">
    <text evidence="2">The sequence shown here is derived from an EMBL/GenBank/DDBJ whole genome shotgun (WGS) entry which is preliminary data.</text>
</comment>
<dbReference type="EMBL" id="SSDS01000111">
    <property type="protein sequence ID" value="TXG75743.1"/>
    <property type="molecule type" value="Genomic_DNA"/>
</dbReference>
<dbReference type="Pfam" id="PF13521">
    <property type="entry name" value="AAA_28"/>
    <property type="match status" value="1"/>
</dbReference>
<organism evidence="2 3">
    <name type="scientific">Candidatus Dojkabacteria bacterium</name>
    <dbReference type="NCBI Taxonomy" id="2099670"/>
    <lineage>
        <taxon>Bacteria</taxon>
        <taxon>Candidatus Dojkabacteria</taxon>
    </lineage>
</organism>
<proteinExistence type="predicted"/>
<dbReference type="InterPro" id="IPR038727">
    <property type="entry name" value="NadR/Ttd14_AAA_dom"/>
</dbReference>
<sequence>MLVINLCAGPCAGKSWLARDLTNRLSANGLQVEYVSEVAKMWVLEGHISKCKEHQILLFAQQLYQQTLFENAGVDAIVCDSPLFLAEVYLNFYGNAADTLSNLIREEFNKRNNYNVLIKRSMGEYSNVGRYQSHEEAIKIDRNIEWWLQTYNHQYVSFQRGCEQDLTDRILHEVEGLA</sequence>
<reference evidence="2 3" key="1">
    <citation type="submission" date="2018-09" db="EMBL/GenBank/DDBJ databases">
        <title>Metagenome Assembled Genomes from an Advanced Water Purification Facility.</title>
        <authorList>
            <person name="Stamps B.W."/>
            <person name="Spear J.R."/>
        </authorList>
    </citation>
    <scope>NUCLEOTIDE SEQUENCE [LARGE SCALE GENOMIC DNA]</scope>
    <source>
        <strain evidence="2">Bin_63_2</strain>
    </source>
</reference>
<gene>
    <name evidence="2" type="ORF">E6Q11_06895</name>
</gene>